<evidence type="ECO:0000259" key="8">
    <source>
        <dbReference type="SMART" id="SM00014"/>
    </source>
</evidence>
<proteinExistence type="predicted"/>
<evidence type="ECO:0000256" key="5">
    <source>
        <dbReference type="ARBA" id="ARBA00022989"/>
    </source>
</evidence>
<dbReference type="GO" id="GO:0016787">
    <property type="term" value="F:hydrolase activity"/>
    <property type="evidence" value="ECO:0007669"/>
    <property type="project" value="UniProtKB-KW"/>
</dbReference>
<keyword evidence="3 7" id="KW-0812">Transmembrane</keyword>
<feature type="domain" description="Phosphatidic acid phosphatase type 2/haloperoxidase" evidence="8">
    <location>
        <begin position="56"/>
        <end position="166"/>
    </location>
</feature>
<feature type="transmembrane region" description="Helical" evidence="7">
    <location>
        <begin position="151"/>
        <end position="169"/>
    </location>
</feature>
<dbReference type="Pfam" id="PF01569">
    <property type="entry name" value="PAP2"/>
    <property type="match status" value="1"/>
</dbReference>
<dbReference type="AlphaFoldDB" id="W0EA25"/>
<dbReference type="PANTHER" id="PTHR14969">
    <property type="entry name" value="SPHINGOSINE-1-PHOSPHATE PHOSPHOHYDROLASE"/>
    <property type="match status" value="1"/>
</dbReference>
<dbReference type="Gene3D" id="1.20.144.10">
    <property type="entry name" value="Phosphatidic acid phosphatase type 2/haloperoxidase"/>
    <property type="match status" value="2"/>
</dbReference>
<dbReference type="SUPFAM" id="SSF48317">
    <property type="entry name" value="Acid phosphatase/Vanadium-dependent haloperoxidase"/>
    <property type="match status" value="1"/>
</dbReference>
<evidence type="ECO:0000256" key="7">
    <source>
        <dbReference type="SAM" id="Phobius"/>
    </source>
</evidence>
<dbReference type="InterPro" id="IPR036938">
    <property type="entry name" value="PAP2/HPO_sf"/>
</dbReference>
<dbReference type="EMBL" id="CP007032">
    <property type="protein sequence ID" value="AHF06084.1"/>
    <property type="molecule type" value="Genomic_DNA"/>
</dbReference>
<evidence type="ECO:0000256" key="6">
    <source>
        <dbReference type="ARBA" id="ARBA00023136"/>
    </source>
</evidence>
<dbReference type="CDD" id="cd03392">
    <property type="entry name" value="PAP2_like_2"/>
    <property type="match status" value="1"/>
</dbReference>
<evidence type="ECO:0000256" key="1">
    <source>
        <dbReference type="ARBA" id="ARBA00004651"/>
    </source>
</evidence>
<evidence type="ECO:0000256" key="4">
    <source>
        <dbReference type="ARBA" id="ARBA00022801"/>
    </source>
</evidence>
<feature type="transmembrane region" description="Helical" evidence="7">
    <location>
        <begin position="26"/>
        <end position="50"/>
    </location>
</feature>
<dbReference type="InterPro" id="IPR000326">
    <property type="entry name" value="PAP2/HPO"/>
</dbReference>
<keyword evidence="6 7" id="KW-0472">Membrane</keyword>
<evidence type="ECO:0000256" key="2">
    <source>
        <dbReference type="ARBA" id="ARBA00022475"/>
    </source>
</evidence>
<accession>W0EA25</accession>
<dbReference type="RefSeq" id="WP_006717373.1">
    <property type="nucleotide sequence ID" value="NZ_CP007032.1"/>
</dbReference>
<organism evidence="9 10">
    <name type="scientific">Desulfitobacterium metallireducens DSM 15288</name>
    <dbReference type="NCBI Taxonomy" id="871968"/>
    <lineage>
        <taxon>Bacteria</taxon>
        <taxon>Bacillati</taxon>
        <taxon>Bacillota</taxon>
        <taxon>Clostridia</taxon>
        <taxon>Eubacteriales</taxon>
        <taxon>Desulfitobacteriaceae</taxon>
        <taxon>Desulfitobacterium</taxon>
    </lineage>
</organism>
<keyword evidence="10" id="KW-1185">Reference proteome</keyword>
<sequence length="188" mass="21062">MNFIQSFDWGFLNFINNFHNPFMDQLMIILTFLGNLGLIWILIAVGLLFLPQYRKVGFMVICALILSSILGDELLKNLIQRPRPFVADPAAQLLITKPLSYSFPSGHTASAFAAAGILAKMVKKYRGYVIALASLIAFSRMYLFVHYPTDIIGGIIVGLFSSKIVLYFFELESQRSSHKDESKGNMGV</sequence>
<keyword evidence="5 7" id="KW-1133">Transmembrane helix</keyword>
<dbReference type="PANTHER" id="PTHR14969:SF62">
    <property type="entry name" value="DECAPRENYLPHOSPHORYL-5-PHOSPHORIBOSE PHOSPHATASE RV3807C-RELATED"/>
    <property type="match status" value="1"/>
</dbReference>
<feature type="transmembrane region" description="Helical" evidence="7">
    <location>
        <begin position="127"/>
        <end position="145"/>
    </location>
</feature>
<reference evidence="9 10" key="1">
    <citation type="submission" date="2013-12" db="EMBL/GenBank/DDBJ databases">
        <authorList>
            <consortium name="DOE Joint Genome Institute"/>
            <person name="Smidt H."/>
            <person name="Huntemann M."/>
            <person name="Han J."/>
            <person name="Chen A."/>
            <person name="Kyrpides N."/>
            <person name="Mavromatis K."/>
            <person name="Markowitz V."/>
            <person name="Palaniappan K."/>
            <person name="Ivanova N."/>
            <person name="Schaumberg A."/>
            <person name="Pati A."/>
            <person name="Liolios K."/>
            <person name="Nordberg H.P."/>
            <person name="Cantor M.N."/>
            <person name="Hua S.X."/>
            <person name="Woyke T."/>
        </authorList>
    </citation>
    <scope>NUCLEOTIDE SEQUENCE [LARGE SCALE GENOMIC DNA]</scope>
    <source>
        <strain evidence="10">DSM 15288</strain>
    </source>
</reference>
<dbReference type="HOGENOM" id="CLU_072573_10_3_9"/>
<keyword evidence="4" id="KW-0378">Hydrolase</keyword>
<dbReference type="KEGG" id="dmt:DESME_02685"/>
<dbReference type="Proteomes" id="UP000010847">
    <property type="component" value="Chromosome"/>
</dbReference>
<dbReference type="GO" id="GO:0005886">
    <property type="term" value="C:plasma membrane"/>
    <property type="evidence" value="ECO:0007669"/>
    <property type="project" value="UniProtKB-SubCell"/>
</dbReference>
<dbReference type="STRING" id="871968.DESME_02685"/>
<name>W0EA25_9FIRM</name>
<evidence type="ECO:0000313" key="10">
    <source>
        <dbReference type="Proteomes" id="UP000010847"/>
    </source>
</evidence>
<comment type="subcellular location">
    <subcellularLocation>
        <location evidence="1">Cell membrane</location>
        <topology evidence="1">Multi-pass membrane protein</topology>
    </subcellularLocation>
</comment>
<dbReference type="SMART" id="SM00014">
    <property type="entry name" value="acidPPc"/>
    <property type="match status" value="1"/>
</dbReference>
<dbReference type="OrthoDB" id="9789113at2"/>
<keyword evidence="2" id="KW-1003">Cell membrane</keyword>
<protein>
    <submittedName>
        <fullName evidence="9">PAP2 family phosphoesterase</fullName>
    </submittedName>
</protein>
<gene>
    <name evidence="9" type="ORF">DESME_02685</name>
</gene>
<evidence type="ECO:0000256" key="3">
    <source>
        <dbReference type="ARBA" id="ARBA00022692"/>
    </source>
</evidence>
<evidence type="ECO:0000313" key="9">
    <source>
        <dbReference type="EMBL" id="AHF06084.1"/>
    </source>
</evidence>
<dbReference type="eggNOG" id="COG0671">
    <property type="taxonomic scope" value="Bacteria"/>
</dbReference>